<keyword evidence="4" id="KW-1185">Reference proteome</keyword>
<name>A0ABP6UAI5_9ACTN</name>
<feature type="region of interest" description="Disordered" evidence="1">
    <location>
        <begin position="58"/>
        <end position="121"/>
    </location>
</feature>
<protein>
    <submittedName>
        <fullName evidence="3">Uncharacterized protein</fullName>
    </submittedName>
</protein>
<keyword evidence="2" id="KW-0732">Signal</keyword>
<dbReference type="EMBL" id="BAAAXF010000082">
    <property type="protein sequence ID" value="GAA3504742.1"/>
    <property type="molecule type" value="Genomic_DNA"/>
</dbReference>
<feature type="signal peptide" evidence="2">
    <location>
        <begin position="1"/>
        <end position="41"/>
    </location>
</feature>
<reference evidence="4" key="1">
    <citation type="journal article" date="2019" name="Int. J. Syst. Evol. Microbiol.">
        <title>The Global Catalogue of Microorganisms (GCM) 10K type strain sequencing project: providing services to taxonomists for standard genome sequencing and annotation.</title>
        <authorList>
            <consortium name="The Broad Institute Genomics Platform"/>
            <consortium name="The Broad Institute Genome Sequencing Center for Infectious Disease"/>
            <person name="Wu L."/>
            <person name="Ma J."/>
        </authorList>
    </citation>
    <scope>NUCLEOTIDE SEQUENCE [LARGE SCALE GENOMIC DNA]</scope>
    <source>
        <strain evidence="4">JCM 4816</strain>
    </source>
</reference>
<proteinExistence type="predicted"/>
<dbReference type="RefSeq" id="WP_345585139.1">
    <property type="nucleotide sequence ID" value="NZ_BAAAXF010000082.1"/>
</dbReference>
<evidence type="ECO:0000313" key="3">
    <source>
        <dbReference type="EMBL" id="GAA3504742.1"/>
    </source>
</evidence>
<evidence type="ECO:0000256" key="1">
    <source>
        <dbReference type="SAM" id="MobiDB-lite"/>
    </source>
</evidence>
<gene>
    <name evidence="3" type="ORF">GCM10019016_118550</name>
</gene>
<comment type="caution">
    <text evidence="3">The sequence shown here is derived from an EMBL/GenBank/DDBJ whole genome shotgun (WGS) entry which is preliminary data.</text>
</comment>
<evidence type="ECO:0000256" key="2">
    <source>
        <dbReference type="SAM" id="SignalP"/>
    </source>
</evidence>
<dbReference type="Proteomes" id="UP001501455">
    <property type="component" value="Unassembled WGS sequence"/>
</dbReference>
<sequence length="171" mass="17268">MTPQTQPQRTAGIRPLRKRKRLWAAGAALFALGAIGGTQSAQDEVDAARALAAKPAPTVTATATATATVTAEPEPAPTVTKTKKVTTPGPTVTATVTKTARAASGSGSGTGNSAGSGSDNSGTCSIVSNSGNCYQAGQYCRNSDHGATTTTAGGARITCRYSSNAWRWSYS</sequence>
<feature type="chain" id="PRO_5047397640" evidence="2">
    <location>
        <begin position="42"/>
        <end position="171"/>
    </location>
</feature>
<accession>A0ABP6UAI5</accession>
<organism evidence="3 4">
    <name type="scientific">Streptomyces prasinosporus</name>
    <dbReference type="NCBI Taxonomy" id="68256"/>
    <lineage>
        <taxon>Bacteria</taxon>
        <taxon>Bacillati</taxon>
        <taxon>Actinomycetota</taxon>
        <taxon>Actinomycetes</taxon>
        <taxon>Kitasatosporales</taxon>
        <taxon>Streptomycetaceae</taxon>
        <taxon>Streptomyces</taxon>
        <taxon>Streptomyces albogriseolus group</taxon>
    </lineage>
</organism>
<feature type="compositionally biased region" description="Low complexity" evidence="1">
    <location>
        <begin position="58"/>
        <end position="105"/>
    </location>
</feature>
<evidence type="ECO:0000313" key="4">
    <source>
        <dbReference type="Proteomes" id="UP001501455"/>
    </source>
</evidence>